<name>A0AAD5NEU6_ACENE</name>
<dbReference type="GO" id="GO:0008237">
    <property type="term" value="F:metallopeptidase activity"/>
    <property type="evidence" value="ECO:0007669"/>
    <property type="project" value="InterPro"/>
</dbReference>
<dbReference type="Pfam" id="PF02214">
    <property type="entry name" value="BTB_2"/>
    <property type="match status" value="1"/>
</dbReference>
<accession>A0AAD5NEU6</accession>
<reference evidence="5" key="1">
    <citation type="journal article" date="2022" name="Plant J.">
        <title>Strategies of tolerance reflected in two North American maple genomes.</title>
        <authorList>
            <person name="McEvoy S.L."/>
            <person name="Sezen U.U."/>
            <person name="Trouern-Trend A."/>
            <person name="McMahon S.M."/>
            <person name="Schaberg P.G."/>
            <person name="Yang J."/>
            <person name="Wegrzyn J.L."/>
            <person name="Swenson N.G."/>
        </authorList>
    </citation>
    <scope>NUCLEOTIDE SEQUENCE</scope>
    <source>
        <strain evidence="5">91603</strain>
    </source>
</reference>
<dbReference type="InterPro" id="IPR000555">
    <property type="entry name" value="JAMM/MPN+_dom"/>
</dbReference>
<dbReference type="InterPro" id="IPR011333">
    <property type="entry name" value="SKP1/BTB/POZ_sf"/>
</dbReference>
<dbReference type="InterPro" id="IPR045068">
    <property type="entry name" value="BACURD1-3"/>
</dbReference>
<comment type="pathway">
    <text evidence="1">Protein modification; protein ubiquitination.</text>
</comment>
<feature type="domain" description="At2g24240-like C-terminal beta-propeller" evidence="4">
    <location>
        <begin position="136"/>
        <end position="449"/>
    </location>
</feature>
<dbReference type="PANTHER" id="PTHR11145:SF8">
    <property type="entry name" value="RE57120P"/>
    <property type="match status" value="1"/>
</dbReference>
<feature type="domain" description="Potassium channel tetramerisation-type BTB" evidence="3">
    <location>
        <begin position="18"/>
        <end position="102"/>
    </location>
</feature>
<proteinExistence type="predicted"/>
<evidence type="ECO:0000259" key="3">
    <source>
        <dbReference type="Pfam" id="PF02214"/>
    </source>
</evidence>
<evidence type="ECO:0000313" key="6">
    <source>
        <dbReference type="Proteomes" id="UP001064489"/>
    </source>
</evidence>
<dbReference type="InterPro" id="IPR057441">
    <property type="entry name" value="Beta_prop_At2g24240"/>
</dbReference>
<keyword evidence="6" id="KW-1185">Reference proteome</keyword>
<dbReference type="SUPFAM" id="SSF54695">
    <property type="entry name" value="POZ domain"/>
    <property type="match status" value="1"/>
</dbReference>
<sequence length="555" mass="61420">MEIVNSYNTLAPHNSDRVRLNVGGKLFETTLSTIQSGGPDSLLYALSNCPTHDVDPIFIDRDPDIFSVFLSLLRSNRLPSTARRFSKQELADEALYYGIDLQLKSAMSPPPLQGIDASIVSTVHPAADALPSAFTAAADDGSIWIAHGGQISVYDWNLSHSSTCRTHLDNITSIRRVWQEVAAIGSETTSGLHFYDLSSSRHMASTYWTDTTDPRIYKAKVIAIADSPETIFASFICPHKENSIILVDKSTLQISSELGRQSGGSTKNMVAEKLTWIPKTGIVLGSAVMSGAFGSSGYIRMWDPRSGDVVWETNEPGSGRSSRFGDSFADVDVDVEGLTLFKVCSKSGDLAMADLRNLGEDPWVYMKDKNPGMGHTGGDWSGNSLIQCYKGQVFVGRGGGLEVWSKTVDNNRDCEISEGLYRRNFVDKLEDCERGLIKKIEGGGDRLFVSRQLVEGIELKITTVSPRTLASASSASFSVAPSKALSILTTVPFEEDDKDPSIWFFDHNYHESMYSMFKRINAMSQILYWWSLMTNRRSLEYPPRPTMMLKRLNRC</sequence>
<dbReference type="AlphaFoldDB" id="A0AAD5NEU6"/>
<reference evidence="5" key="2">
    <citation type="submission" date="2023-02" db="EMBL/GenBank/DDBJ databases">
        <authorList>
            <person name="Swenson N.G."/>
            <person name="Wegrzyn J.L."/>
            <person name="Mcevoy S.L."/>
        </authorList>
    </citation>
    <scope>NUCLEOTIDE SEQUENCE</scope>
    <source>
        <strain evidence="5">91603</strain>
        <tissue evidence="5">Leaf</tissue>
    </source>
</reference>
<dbReference type="GO" id="GO:0051260">
    <property type="term" value="P:protein homooligomerization"/>
    <property type="evidence" value="ECO:0007669"/>
    <property type="project" value="InterPro"/>
</dbReference>
<comment type="caution">
    <text evidence="5">The sequence shown here is derived from an EMBL/GenBank/DDBJ whole genome shotgun (WGS) entry which is preliminary data.</text>
</comment>
<dbReference type="Pfam" id="PF25279">
    <property type="entry name" value="Beta_prop_At2g24240"/>
    <property type="match status" value="1"/>
</dbReference>
<dbReference type="PANTHER" id="PTHR11145">
    <property type="entry name" value="BTB/POZ DOMAIN-CONTAINING ADAPTER FOR CUL3-MEDIATED RHOA DEGRADATION PROTEIN FAMILY MEMBER"/>
    <property type="match status" value="1"/>
</dbReference>
<dbReference type="Gene3D" id="3.30.710.10">
    <property type="entry name" value="Potassium Channel Kv1.1, Chain A"/>
    <property type="match status" value="1"/>
</dbReference>
<evidence type="ECO:0008006" key="7">
    <source>
        <dbReference type="Google" id="ProtNLM"/>
    </source>
</evidence>
<dbReference type="InterPro" id="IPR003131">
    <property type="entry name" value="T1-type_BTB"/>
</dbReference>
<gene>
    <name evidence="5" type="ORF">LWI28_002485</name>
</gene>
<dbReference type="EMBL" id="JAJSOW010000108">
    <property type="protein sequence ID" value="KAI9152884.1"/>
    <property type="molecule type" value="Genomic_DNA"/>
</dbReference>
<evidence type="ECO:0000313" key="5">
    <source>
        <dbReference type="EMBL" id="KAI9152884.1"/>
    </source>
</evidence>
<dbReference type="Gene3D" id="3.40.140.10">
    <property type="entry name" value="Cytidine Deaminase, domain 2"/>
    <property type="match status" value="1"/>
</dbReference>
<dbReference type="SUPFAM" id="SSF50978">
    <property type="entry name" value="WD40 repeat-like"/>
    <property type="match status" value="1"/>
</dbReference>
<evidence type="ECO:0000259" key="4">
    <source>
        <dbReference type="Pfam" id="PF25279"/>
    </source>
</evidence>
<evidence type="ECO:0000259" key="2">
    <source>
        <dbReference type="Pfam" id="PF01398"/>
    </source>
</evidence>
<dbReference type="Pfam" id="PF01398">
    <property type="entry name" value="JAB"/>
    <property type="match status" value="1"/>
</dbReference>
<dbReference type="CDD" id="cd18316">
    <property type="entry name" value="BTB_POZ_KCTD-like"/>
    <property type="match status" value="1"/>
</dbReference>
<evidence type="ECO:0000256" key="1">
    <source>
        <dbReference type="ARBA" id="ARBA00004906"/>
    </source>
</evidence>
<dbReference type="InterPro" id="IPR036322">
    <property type="entry name" value="WD40_repeat_dom_sf"/>
</dbReference>
<dbReference type="InterPro" id="IPR011047">
    <property type="entry name" value="Quinoprotein_ADH-like_sf"/>
</dbReference>
<protein>
    <recommendedName>
        <fullName evidence="7">BTB/POZ domain-containing protein</fullName>
    </recommendedName>
</protein>
<dbReference type="SUPFAM" id="SSF50998">
    <property type="entry name" value="Quinoprotein alcohol dehydrogenase-like"/>
    <property type="match status" value="1"/>
</dbReference>
<dbReference type="Proteomes" id="UP001064489">
    <property type="component" value="Chromosome 11"/>
</dbReference>
<feature type="domain" description="JAB1/MPN/MOV34 metalloenzyme" evidence="2">
    <location>
        <begin position="489"/>
        <end position="530"/>
    </location>
</feature>
<organism evidence="5 6">
    <name type="scientific">Acer negundo</name>
    <name type="common">Box elder</name>
    <dbReference type="NCBI Taxonomy" id="4023"/>
    <lineage>
        <taxon>Eukaryota</taxon>
        <taxon>Viridiplantae</taxon>
        <taxon>Streptophyta</taxon>
        <taxon>Embryophyta</taxon>
        <taxon>Tracheophyta</taxon>
        <taxon>Spermatophyta</taxon>
        <taxon>Magnoliopsida</taxon>
        <taxon>eudicotyledons</taxon>
        <taxon>Gunneridae</taxon>
        <taxon>Pentapetalae</taxon>
        <taxon>rosids</taxon>
        <taxon>malvids</taxon>
        <taxon>Sapindales</taxon>
        <taxon>Sapindaceae</taxon>
        <taxon>Hippocastanoideae</taxon>
        <taxon>Acereae</taxon>
        <taxon>Acer</taxon>
    </lineage>
</organism>